<reference evidence="4" key="1">
    <citation type="journal article" date="2019" name="Int. J. Syst. Evol. Microbiol.">
        <title>The Global Catalogue of Microorganisms (GCM) 10K type strain sequencing project: providing services to taxonomists for standard genome sequencing and annotation.</title>
        <authorList>
            <consortium name="The Broad Institute Genomics Platform"/>
            <consortium name="The Broad Institute Genome Sequencing Center for Infectious Disease"/>
            <person name="Wu L."/>
            <person name="Ma J."/>
        </authorList>
    </citation>
    <scope>NUCLEOTIDE SEQUENCE [LARGE SCALE GENOMIC DNA]</scope>
    <source>
        <strain evidence="4">TBRC 1276</strain>
    </source>
</reference>
<feature type="transmembrane region" description="Helical" evidence="2">
    <location>
        <begin position="6"/>
        <end position="25"/>
    </location>
</feature>
<protein>
    <submittedName>
        <fullName evidence="3">Uncharacterized protein</fullName>
    </submittedName>
</protein>
<feature type="compositionally biased region" description="Basic and acidic residues" evidence="1">
    <location>
        <begin position="37"/>
        <end position="47"/>
    </location>
</feature>
<evidence type="ECO:0000313" key="4">
    <source>
        <dbReference type="Proteomes" id="UP001595851"/>
    </source>
</evidence>
<keyword evidence="2" id="KW-0472">Membrane</keyword>
<comment type="caution">
    <text evidence="3">The sequence shown here is derived from an EMBL/GenBank/DDBJ whole genome shotgun (WGS) entry which is preliminary data.</text>
</comment>
<gene>
    <name evidence="3" type="ORF">ACFOY2_35095</name>
</gene>
<accession>A0ABV8GJI9</accession>
<keyword evidence="4" id="KW-1185">Reference proteome</keyword>
<feature type="region of interest" description="Disordered" evidence="1">
    <location>
        <begin position="28"/>
        <end position="47"/>
    </location>
</feature>
<evidence type="ECO:0000256" key="1">
    <source>
        <dbReference type="SAM" id="MobiDB-lite"/>
    </source>
</evidence>
<proteinExistence type="predicted"/>
<dbReference type="RefSeq" id="WP_379532412.1">
    <property type="nucleotide sequence ID" value="NZ_JBHSBI010000022.1"/>
</dbReference>
<evidence type="ECO:0000256" key="2">
    <source>
        <dbReference type="SAM" id="Phobius"/>
    </source>
</evidence>
<sequence>MDPAGWIVSAIGISIAIGIAVSLEIGRRKGKNAGQGRPDDGGRDSGA</sequence>
<keyword evidence="2" id="KW-0812">Transmembrane</keyword>
<keyword evidence="2" id="KW-1133">Transmembrane helix</keyword>
<organism evidence="3 4">
    <name type="scientific">Nonomuraea purpurea</name>
    <dbReference type="NCBI Taxonomy" id="1849276"/>
    <lineage>
        <taxon>Bacteria</taxon>
        <taxon>Bacillati</taxon>
        <taxon>Actinomycetota</taxon>
        <taxon>Actinomycetes</taxon>
        <taxon>Streptosporangiales</taxon>
        <taxon>Streptosporangiaceae</taxon>
        <taxon>Nonomuraea</taxon>
    </lineage>
</organism>
<name>A0ABV8GJI9_9ACTN</name>
<evidence type="ECO:0000313" key="3">
    <source>
        <dbReference type="EMBL" id="MFC4012507.1"/>
    </source>
</evidence>
<dbReference type="Proteomes" id="UP001595851">
    <property type="component" value="Unassembled WGS sequence"/>
</dbReference>
<dbReference type="EMBL" id="JBHSBI010000022">
    <property type="protein sequence ID" value="MFC4012507.1"/>
    <property type="molecule type" value="Genomic_DNA"/>
</dbReference>